<evidence type="ECO:0000313" key="3">
    <source>
        <dbReference type="Proteomes" id="UP000027138"/>
    </source>
</evidence>
<proteinExistence type="predicted"/>
<dbReference type="InterPro" id="IPR059064">
    <property type="entry name" value="TYRAAT2_C"/>
</dbReference>
<dbReference type="GO" id="GO:0033730">
    <property type="term" value="F:arogenate dehydrogenase (NADP+) activity"/>
    <property type="evidence" value="ECO:0007669"/>
    <property type="project" value="InterPro"/>
</dbReference>
<reference evidence="2 3" key="1">
    <citation type="journal article" date="2014" name="PLoS ONE">
        <title>Global Analysis of Gene Expression Profiles in Physic Nut (Jatropha curcas L.) Seedlings Exposed to Salt Stress.</title>
        <authorList>
            <person name="Zhang L."/>
            <person name="Zhang C."/>
            <person name="Wu P."/>
            <person name="Chen Y."/>
            <person name="Li M."/>
            <person name="Jiang H."/>
            <person name="Wu G."/>
        </authorList>
    </citation>
    <scope>NUCLEOTIDE SEQUENCE [LARGE SCALE GENOMIC DNA]</scope>
    <source>
        <strain evidence="3">cv. GZQX0401</strain>
        <tissue evidence="2">Young leaves</tissue>
    </source>
</reference>
<dbReference type="PANTHER" id="PTHR43207">
    <property type="entry name" value="AROGENATE DEHYDROGENASE-RELATED"/>
    <property type="match status" value="1"/>
</dbReference>
<gene>
    <name evidence="2" type="ORF">JCGZ_17004</name>
</gene>
<dbReference type="Proteomes" id="UP000027138">
    <property type="component" value="Unassembled WGS sequence"/>
</dbReference>
<evidence type="ECO:0000313" key="2">
    <source>
        <dbReference type="EMBL" id="KDP30222.1"/>
    </source>
</evidence>
<dbReference type="InterPro" id="IPR045011">
    <property type="entry name" value="TYRAAT1/2"/>
</dbReference>
<organism evidence="2 3">
    <name type="scientific">Jatropha curcas</name>
    <name type="common">Barbados nut</name>
    <dbReference type="NCBI Taxonomy" id="180498"/>
    <lineage>
        <taxon>Eukaryota</taxon>
        <taxon>Viridiplantae</taxon>
        <taxon>Streptophyta</taxon>
        <taxon>Embryophyta</taxon>
        <taxon>Tracheophyta</taxon>
        <taxon>Spermatophyta</taxon>
        <taxon>Magnoliopsida</taxon>
        <taxon>eudicotyledons</taxon>
        <taxon>Gunneridae</taxon>
        <taxon>Pentapetalae</taxon>
        <taxon>rosids</taxon>
        <taxon>fabids</taxon>
        <taxon>Malpighiales</taxon>
        <taxon>Euphorbiaceae</taxon>
        <taxon>Crotonoideae</taxon>
        <taxon>Jatropheae</taxon>
        <taxon>Jatropha</taxon>
    </lineage>
</organism>
<dbReference type="AlphaFoldDB" id="A0A067K2A7"/>
<accession>A0A067K2A7</accession>
<dbReference type="OrthoDB" id="763796at2759"/>
<feature type="domain" description="TYRAAT2-like C-terminal" evidence="1">
    <location>
        <begin position="26"/>
        <end position="92"/>
    </location>
</feature>
<protein>
    <recommendedName>
        <fullName evidence="1">TYRAAT2-like C-terminal domain-containing protein</fullName>
    </recommendedName>
</protein>
<sequence length="264" mass="29689">MLEMSCQDQDKYAAGSQFITHTVGRVLKMLKLESTPINTKGYESLLDLVENTAGDSFDLYYGLFMYNKNALEMLERLDLAFESLKKEMSGKNGWKNLAFVFDSVRLGSDVTRVARCNQFLDIFGREGCRMVEMSCAEHDWHAAGSQFITHTMGRVLEKLGLGSAPINTKGYETLLNLVENTVGDSFDLYYGLFMYNANAMEQLERLDLAFESLKKQLFGQLHGVLRKQLFENSEKSQVLTVEALASELPQNDAAPASSLEILNI</sequence>
<dbReference type="GO" id="GO:0006571">
    <property type="term" value="P:tyrosine biosynthetic process"/>
    <property type="evidence" value="ECO:0007669"/>
    <property type="project" value="InterPro"/>
</dbReference>
<dbReference type="EMBL" id="KK914699">
    <property type="protein sequence ID" value="KDP30222.1"/>
    <property type="molecule type" value="Genomic_DNA"/>
</dbReference>
<dbReference type="InterPro" id="IPR008927">
    <property type="entry name" value="6-PGluconate_DH-like_C_sf"/>
</dbReference>
<dbReference type="Pfam" id="PF26213">
    <property type="entry name" value="TYRAAT1_C"/>
    <property type="match status" value="2"/>
</dbReference>
<feature type="domain" description="TYRAAT2-like C-terminal" evidence="1">
    <location>
        <begin position="155"/>
        <end position="228"/>
    </location>
</feature>
<dbReference type="PANTHER" id="PTHR43207:SF8">
    <property type="entry name" value="AROGENATE DEHYDROGENASE 1, CHLOROPLASTIC"/>
    <property type="match status" value="1"/>
</dbReference>
<keyword evidence="3" id="KW-1185">Reference proteome</keyword>
<evidence type="ECO:0000259" key="1">
    <source>
        <dbReference type="Pfam" id="PF26213"/>
    </source>
</evidence>
<name>A0A067K2A7_JATCU</name>
<dbReference type="STRING" id="180498.A0A067K2A7"/>
<dbReference type="SUPFAM" id="SSF48179">
    <property type="entry name" value="6-phosphogluconate dehydrogenase C-terminal domain-like"/>
    <property type="match status" value="1"/>
</dbReference>